<accession>A0A8D1EUH8</accession>
<keyword evidence="2" id="KW-0812">Transmembrane</keyword>
<dbReference type="PANTHER" id="PTHR47740">
    <property type="entry name" value="LCK-INTERACTING TRANSMEMBRANE ADAPTER 1, LIME1"/>
    <property type="match status" value="1"/>
</dbReference>
<evidence type="ECO:0000313" key="4">
    <source>
        <dbReference type="Proteomes" id="UP000694722"/>
    </source>
</evidence>
<name>A0A8D1EUH8_PIG</name>
<keyword evidence="2" id="KW-1133">Transmembrane helix</keyword>
<organism evidence="3 4">
    <name type="scientific">Sus scrofa</name>
    <name type="common">Pig</name>
    <dbReference type="NCBI Taxonomy" id="9823"/>
    <lineage>
        <taxon>Eukaryota</taxon>
        <taxon>Metazoa</taxon>
        <taxon>Chordata</taxon>
        <taxon>Craniata</taxon>
        <taxon>Vertebrata</taxon>
        <taxon>Euteleostomi</taxon>
        <taxon>Mammalia</taxon>
        <taxon>Eutheria</taxon>
        <taxon>Laurasiatheria</taxon>
        <taxon>Artiodactyla</taxon>
        <taxon>Suina</taxon>
        <taxon>Suidae</taxon>
        <taxon>Sus</taxon>
    </lineage>
</organism>
<protein>
    <recommendedName>
        <fullName evidence="5">Lck interacting transmembrane adaptor 1</fullName>
    </recommendedName>
</protein>
<dbReference type="InterPro" id="IPR026072">
    <property type="entry name" value="Lime1"/>
</dbReference>
<dbReference type="GO" id="GO:0050853">
    <property type="term" value="P:B cell receptor signaling pathway"/>
    <property type="evidence" value="ECO:0007669"/>
    <property type="project" value="InterPro"/>
</dbReference>
<evidence type="ECO:0008006" key="5">
    <source>
        <dbReference type="Google" id="ProtNLM"/>
    </source>
</evidence>
<evidence type="ECO:0000256" key="1">
    <source>
        <dbReference type="SAM" id="MobiDB-lite"/>
    </source>
</evidence>
<proteinExistence type="predicted"/>
<dbReference type="Proteomes" id="UP000694570">
    <property type="component" value="Unplaced"/>
</dbReference>
<reference evidence="3" key="1">
    <citation type="submission" date="2025-05" db="UniProtKB">
        <authorList>
            <consortium name="Ensembl"/>
        </authorList>
    </citation>
    <scope>IDENTIFICATION</scope>
</reference>
<dbReference type="Ensembl" id="ENSSSCT00030036641.1">
    <property type="protein sequence ID" value="ENSSSCP00030016749.1"/>
    <property type="gene ID" value="ENSSSCG00030026240.1"/>
</dbReference>
<sequence length="431" mass="45304">MAAGEPVACGSPDWNLPVSGLSCRDHGRALARSQLACPSSSAMPCLTCHVPTGQAEHTHTRTLLAGAEGGALRPRPLGLRRREGLPSPGVSCVLSQSAQGGRGRGSRRCRSGAASGCRVPWPQHPDLCPQACPRLCRMRPQGSSASPALWVLGCLTLLLWLWVLCTACHRRRAGRQVSRLQGMQGGGMPTKAVSARYPQGHAGAGRGLTGRPCPQSLLRPPHLCSLSKSDTRLHELCRGQPCSRAPRPASVDLLCPQWLEVSRGKTRPPEAFSLQELPAAVPFTDPEATYSNVGLAVIPRARLAFGSGVWVGAHSCARLGPEARPVASEYACIQKLKGTGQVPQGLGQGRAEVIPANQVDSLYSKVSKPKRRDPGPASDQPDPKGGGTVLALGGDLAYDALPPKSVGVNGSFLENVYESIQEMGGPGASKL</sequence>
<dbReference type="Proteomes" id="UP000694722">
    <property type="component" value="Unplaced"/>
</dbReference>
<feature type="transmembrane region" description="Helical" evidence="2">
    <location>
        <begin position="148"/>
        <end position="169"/>
    </location>
</feature>
<feature type="region of interest" description="Disordered" evidence="1">
    <location>
        <begin position="362"/>
        <end position="390"/>
    </location>
</feature>
<dbReference type="PANTHER" id="PTHR47740:SF1">
    <property type="entry name" value="LCK-INTERACTING TRANSMEMBRANE ADAPTER 1"/>
    <property type="match status" value="1"/>
</dbReference>
<dbReference type="AlphaFoldDB" id="A0A8D1EUH8"/>
<evidence type="ECO:0000313" key="3">
    <source>
        <dbReference type="Ensembl" id="ENSSSCP00040025586.1"/>
    </source>
</evidence>
<keyword evidence="2" id="KW-0472">Membrane</keyword>
<dbReference type="Pfam" id="PF15332">
    <property type="entry name" value="LIME1"/>
    <property type="match status" value="1"/>
</dbReference>
<evidence type="ECO:0000256" key="2">
    <source>
        <dbReference type="SAM" id="Phobius"/>
    </source>
</evidence>
<dbReference type="Ensembl" id="ENSSSCT00040060894.1">
    <property type="protein sequence ID" value="ENSSSCP00040025586.1"/>
    <property type="gene ID" value="ENSSSCG00040045371.1"/>
</dbReference>
<dbReference type="GO" id="GO:0050852">
    <property type="term" value="P:T cell receptor signaling pathway"/>
    <property type="evidence" value="ECO:0007669"/>
    <property type="project" value="InterPro"/>
</dbReference>